<reference evidence="2" key="1">
    <citation type="journal article" date="2019" name="Int. J. Syst. Evol. Microbiol.">
        <title>The Global Catalogue of Microorganisms (GCM) 10K type strain sequencing project: providing services to taxonomists for standard genome sequencing and annotation.</title>
        <authorList>
            <consortium name="The Broad Institute Genomics Platform"/>
            <consortium name="The Broad Institute Genome Sequencing Center for Infectious Disease"/>
            <person name="Wu L."/>
            <person name="Ma J."/>
        </authorList>
    </citation>
    <scope>NUCLEOTIDE SEQUENCE [LARGE SCALE GENOMIC DNA]</scope>
    <source>
        <strain evidence="2">JCM 17805</strain>
    </source>
</reference>
<comment type="caution">
    <text evidence="1">The sequence shown here is derived from an EMBL/GenBank/DDBJ whole genome shotgun (WGS) entry which is preliminary data.</text>
</comment>
<gene>
    <name evidence="1" type="ORF">GCM10023116_23840</name>
</gene>
<dbReference type="SUPFAM" id="SSF53474">
    <property type="entry name" value="alpha/beta-Hydrolases"/>
    <property type="match status" value="1"/>
</dbReference>
<evidence type="ECO:0008006" key="3">
    <source>
        <dbReference type="Google" id="ProtNLM"/>
    </source>
</evidence>
<accession>A0ABP8V2T0</accession>
<dbReference type="Proteomes" id="UP001500604">
    <property type="component" value="Unassembled WGS sequence"/>
</dbReference>
<dbReference type="Pfam" id="PF16929">
    <property type="entry name" value="Asp2"/>
    <property type="match status" value="1"/>
</dbReference>
<keyword evidence="2" id="KW-1185">Reference proteome</keyword>
<name>A0ABP8V2T0_9GAMM</name>
<dbReference type="InterPro" id="IPR022267">
    <property type="entry name" value="Asp2"/>
</dbReference>
<organism evidence="1 2">
    <name type="scientific">Kistimonas scapharcae</name>
    <dbReference type="NCBI Taxonomy" id="1036133"/>
    <lineage>
        <taxon>Bacteria</taxon>
        <taxon>Pseudomonadati</taxon>
        <taxon>Pseudomonadota</taxon>
        <taxon>Gammaproteobacteria</taxon>
        <taxon>Oceanospirillales</taxon>
        <taxon>Endozoicomonadaceae</taxon>
        <taxon>Kistimonas</taxon>
    </lineage>
</organism>
<evidence type="ECO:0000313" key="1">
    <source>
        <dbReference type="EMBL" id="GAA4650101.1"/>
    </source>
</evidence>
<dbReference type="RefSeq" id="WP_345196194.1">
    <property type="nucleotide sequence ID" value="NZ_BAABFL010000362.1"/>
</dbReference>
<sequence>MGWDKDYVRNKYGFHSLGQYGIFYPSENASRLLILFSSMGKDRYDRYSWFWNECERWDDTAYLFLKDDTFCYFLGSDERPLEQTFRKIILNHMESCGVNNKQVFTVGASMGGYAALYYASLMDFNGAIVSNPQIDYASARCHEFQNWERQIRTMGAQWYDLNDFLCKRKAPKVYIEYGNYLADKCAAEKLISTLDKKNSLYIVRKTDWSGHTVDSLKKETITSAITFFEQNDFYF</sequence>
<dbReference type="EMBL" id="BAABFL010000362">
    <property type="protein sequence ID" value="GAA4650101.1"/>
    <property type="molecule type" value="Genomic_DNA"/>
</dbReference>
<evidence type="ECO:0000313" key="2">
    <source>
        <dbReference type="Proteomes" id="UP001500604"/>
    </source>
</evidence>
<dbReference type="Gene3D" id="3.40.50.1820">
    <property type="entry name" value="alpha/beta hydrolase"/>
    <property type="match status" value="1"/>
</dbReference>
<dbReference type="InterPro" id="IPR029058">
    <property type="entry name" value="AB_hydrolase_fold"/>
</dbReference>
<protein>
    <recommendedName>
        <fullName evidence="3">Esterase</fullName>
    </recommendedName>
</protein>
<proteinExistence type="predicted"/>